<dbReference type="CAZy" id="GT4">
    <property type="family name" value="Glycosyltransferase Family 4"/>
</dbReference>
<keyword evidence="2" id="KW-0808">Transferase</keyword>
<dbReference type="GeneID" id="3996628"/>
<reference evidence="3" key="1">
    <citation type="journal article" date="2009" name="ISME J.">
        <title>The genome sequence of the psychrophilic archaeon, Methanococcoides burtonii: the role of genome evolution in cold adaptation.</title>
        <authorList>
            <person name="Allen M.A."/>
            <person name="Lauro F.M."/>
            <person name="Williams T.J."/>
            <person name="Burg D."/>
            <person name="Siddiqui K.S."/>
            <person name="De Francisci D."/>
            <person name="Chong K.W."/>
            <person name="Pilak O."/>
            <person name="Chew H.H."/>
            <person name="De Maere M.Z."/>
            <person name="Ting L."/>
            <person name="Katrib M."/>
            <person name="Ng C."/>
            <person name="Sowers K.R."/>
            <person name="Galperin M.Y."/>
            <person name="Anderson I.J."/>
            <person name="Ivanova N."/>
            <person name="Dalin E."/>
            <person name="Martinez M."/>
            <person name="Lapidus A."/>
            <person name="Hauser L."/>
            <person name="Land M."/>
            <person name="Thomas T."/>
            <person name="Cavicchioli R."/>
        </authorList>
    </citation>
    <scope>NUCLEOTIDE SEQUENCE [LARGE SCALE GENOMIC DNA]</scope>
    <source>
        <strain evidence="3">DSM 6242 / NBRC 107633 / OCM 468 / ACE-M</strain>
    </source>
</reference>
<evidence type="ECO:0000259" key="1">
    <source>
        <dbReference type="Pfam" id="PF00534"/>
    </source>
</evidence>
<dbReference type="OrthoDB" id="132546at2157"/>
<proteinExistence type="predicted"/>
<dbReference type="InterPro" id="IPR001296">
    <property type="entry name" value="Glyco_trans_1"/>
</dbReference>
<dbReference type="SUPFAM" id="SSF53756">
    <property type="entry name" value="UDP-Glycosyltransferase/glycogen phosphorylase"/>
    <property type="match status" value="1"/>
</dbReference>
<dbReference type="Pfam" id="PF00534">
    <property type="entry name" value="Glycos_transf_1"/>
    <property type="match status" value="1"/>
</dbReference>
<dbReference type="CDD" id="cd03801">
    <property type="entry name" value="GT4_PimA-like"/>
    <property type="match status" value="1"/>
</dbReference>
<dbReference type="HOGENOM" id="CLU_064236_0_0_2"/>
<name>Q12XY7_METBU</name>
<dbReference type="KEGG" id="mbu:Mbur_0724"/>
<evidence type="ECO:0000313" key="2">
    <source>
        <dbReference type="EMBL" id="ABE51689.1"/>
    </source>
</evidence>
<keyword evidence="3" id="KW-1185">Reference proteome</keyword>
<dbReference type="Proteomes" id="UP000001979">
    <property type="component" value="Chromosome"/>
</dbReference>
<protein>
    <submittedName>
        <fullName evidence="2">Glycosyl transferase, group I</fullName>
    </submittedName>
</protein>
<dbReference type="GO" id="GO:0016757">
    <property type="term" value="F:glycosyltransferase activity"/>
    <property type="evidence" value="ECO:0007669"/>
    <property type="project" value="InterPro"/>
</dbReference>
<dbReference type="InterPro" id="IPR050194">
    <property type="entry name" value="Glycosyltransferase_grp1"/>
</dbReference>
<feature type="domain" description="Glycosyl transferase family 1" evidence="1">
    <location>
        <begin position="180"/>
        <end position="346"/>
    </location>
</feature>
<dbReference type="RefSeq" id="WP_011498847.1">
    <property type="nucleotide sequence ID" value="NC_007955.1"/>
</dbReference>
<dbReference type="Gene3D" id="3.40.50.2000">
    <property type="entry name" value="Glycogen Phosphorylase B"/>
    <property type="match status" value="2"/>
</dbReference>
<dbReference type="AlphaFoldDB" id="Q12XY7"/>
<dbReference type="STRING" id="259564.Mbur_0724"/>
<sequence length="371" mass="42589">MKLVYYYPMSKGAPSNVARNVFEALIAKKDKLPFDEIILYTNNKNKVILGKKYSDIKIFTGKDILKIKNSIVHIPTTPLVFPNSKFLLHVFAKIKKNKLILNYHGDICKELVLRYKYDHKLELSKIPTCILLPILLFSSNKNIVNSYSLANIFKHRYGLGNIEVVPNAIDNCWFLKRHEFIKKSDNSIKIFYHGRLSPEKGVDLLIKGLKLFLSTKSGSTKIYLYIAGDGPQMQYLKALSIQLDIVDNVIFLGNLNQKMIIKYLQKVDAAIYPSILDTFALAILEAFACAECPVYFSKKAGIYDFIIDDGYVLGAFEPNVENISNIVSSIFEKSNKNDNIIEHQKKFAEKYNWTSVIDYYISIYREMYHAN</sequence>
<evidence type="ECO:0000313" key="3">
    <source>
        <dbReference type="Proteomes" id="UP000001979"/>
    </source>
</evidence>
<dbReference type="PANTHER" id="PTHR45947:SF3">
    <property type="entry name" value="SULFOQUINOVOSYL TRANSFERASE SQD2"/>
    <property type="match status" value="1"/>
</dbReference>
<dbReference type="EMBL" id="CP000300">
    <property type="protein sequence ID" value="ABE51689.1"/>
    <property type="molecule type" value="Genomic_DNA"/>
</dbReference>
<dbReference type="PANTHER" id="PTHR45947">
    <property type="entry name" value="SULFOQUINOVOSYL TRANSFERASE SQD2"/>
    <property type="match status" value="1"/>
</dbReference>
<organism evidence="2 3">
    <name type="scientific">Methanococcoides burtonii (strain DSM 6242 / NBRC 107633 / OCM 468 / ACE-M)</name>
    <dbReference type="NCBI Taxonomy" id="259564"/>
    <lineage>
        <taxon>Archaea</taxon>
        <taxon>Methanobacteriati</taxon>
        <taxon>Methanobacteriota</taxon>
        <taxon>Stenosarchaea group</taxon>
        <taxon>Methanomicrobia</taxon>
        <taxon>Methanosarcinales</taxon>
        <taxon>Methanosarcinaceae</taxon>
        <taxon>Methanococcoides</taxon>
    </lineage>
</organism>
<accession>Q12XY7</accession>
<gene>
    <name evidence="2" type="ordered locus">Mbur_0724</name>
</gene>